<name>A0A8K0XQ66_9AGAR</name>
<gene>
    <name evidence="3" type="ORF">BXZ70DRAFT_1064452</name>
</gene>
<sequence>MTAQTTPSKIIMSSDASLIDDIDTSILYSGSWTHINVFDASSGSNKTISYTEEAGSIDFDFGPTDVSTSVQLIVYGYKNTTSPPSTSTYTLDSEPLVSHTPYVDGSTIFFISKPLSSSDQHRLRINIVKPPYALDSFAVLPSGSISSVPPPPVPVFHVGAVVGALFGGIGITLACLAAVWFWRKRFGGFKLGLGRKGPILTGAQHVPPTAALRDTHSIIVEGDLDHHNLGSRITPYTLQYPSTVLLVPSPPSIPSTPHDKATHFPSNDPTPWQERDDPFASPSIGTTPMSSTDVLSTRTSTFDLTRHSTLNSELSKLSASSGGSRSDISLPRPLPSIPAEVINYQPDPSGSGCSTPLAPSFPRPPFAETDCDSHQSVRRPFVNADNASIKSIPVVKNQ</sequence>
<organism evidence="3 4">
    <name type="scientific">Cristinia sonorae</name>
    <dbReference type="NCBI Taxonomy" id="1940300"/>
    <lineage>
        <taxon>Eukaryota</taxon>
        <taxon>Fungi</taxon>
        <taxon>Dikarya</taxon>
        <taxon>Basidiomycota</taxon>
        <taxon>Agaricomycotina</taxon>
        <taxon>Agaricomycetes</taxon>
        <taxon>Agaricomycetidae</taxon>
        <taxon>Agaricales</taxon>
        <taxon>Pleurotineae</taxon>
        <taxon>Stephanosporaceae</taxon>
        <taxon>Cristinia</taxon>
    </lineage>
</organism>
<keyword evidence="2" id="KW-0472">Membrane</keyword>
<evidence type="ECO:0000313" key="3">
    <source>
        <dbReference type="EMBL" id="KAH8100843.1"/>
    </source>
</evidence>
<dbReference type="OrthoDB" id="10633787at2759"/>
<proteinExistence type="predicted"/>
<feature type="compositionally biased region" description="Polar residues" evidence="1">
    <location>
        <begin position="283"/>
        <end position="295"/>
    </location>
</feature>
<feature type="region of interest" description="Disordered" evidence="1">
    <location>
        <begin position="249"/>
        <end position="295"/>
    </location>
</feature>
<evidence type="ECO:0000256" key="2">
    <source>
        <dbReference type="SAM" id="Phobius"/>
    </source>
</evidence>
<dbReference type="EMBL" id="JAEVFJ010000014">
    <property type="protein sequence ID" value="KAH8100843.1"/>
    <property type="molecule type" value="Genomic_DNA"/>
</dbReference>
<evidence type="ECO:0000313" key="4">
    <source>
        <dbReference type="Proteomes" id="UP000813824"/>
    </source>
</evidence>
<reference evidence="3" key="1">
    <citation type="journal article" date="2021" name="New Phytol.">
        <title>Evolutionary innovations through gain and loss of genes in the ectomycorrhizal Boletales.</title>
        <authorList>
            <person name="Wu G."/>
            <person name="Miyauchi S."/>
            <person name="Morin E."/>
            <person name="Kuo A."/>
            <person name="Drula E."/>
            <person name="Varga T."/>
            <person name="Kohler A."/>
            <person name="Feng B."/>
            <person name="Cao Y."/>
            <person name="Lipzen A."/>
            <person name="Daum C."/>
            <person name="Hundley H."/>
            <person name="Pangilinan J."/>
            <person name="Johnson J."/>
            <person name="Barry K."/>
            <person name="LaButti K."/>
            <person name="Ng V."/>
            <person name="Ahrendt S."/>
            <person name="Min B."/>
            <person name="Choi I.G."/>
            <person name="Park H."/>
            <person name="Plett J.M."/>
            <person name="Magnuson J."/>
            <person name="Spatafora J.W."/>
            <person name="Nagy L.G."/>
            <person name="Henrissat B."/>
            <person name="Grigoriev I.V."/>
            <person name="Yang Z.L."/>
            <person name="Xu J."/>
            <person name="Martin F.M."/>
        </authorList>
    </citation>
    <scope>NUCLEOTIDE SEQUENCE</scope>
    <source>
        <strain evidence="3">KKN 215</strain>
    </source>
</reference>
<comment type="caution">
    <text evidence="3">The sequence shown here is derived from an EMBL/GenBank/DDBJ whole genome shotgun (WGS) entry which is preliminary data.</text>
</comment>
<accession>A0A8K0XQ66</accession>
<keyword evidence="4" id="KW-1185">Reference proteome</keyword>
<keyword evidence="2" id="KW-0812">Transmembrane</keyword>
<keyword evidence="2" id="KW-1133">Transmembrane helix</keyword>
<feature type="transmembrane region" description="Helical" evidence="2">
    <location>
        <begin position="155"/>
        <end position="182"/>
    </location>
</feature>
<evidence type="ECO:0000256" key="1">
    <source>
        <dbReference type="SAM" id="MobiDB-lite"/>
    </source>
</evidence>
<protein>
    <submittedName>
        <fullName evidence="3">Uncharacterized protein</fullName>
    </submittedName>
</protein>
<dbReference type="Proteomes" id="UP000813824">
    <property type="component" value="Unassembled WGS sequence"/>
</dbReference>
<feature type="compositionally biased region" description="Low complexity" evidence="1">
    <location>
        <begin position="312"/>
        <end position="330"/>
    </location>
</feature>
<feature type="region of interest" description="Disordered" evidence="1">
    <location>
        <begin position="312"/>
        <end position="382"/>
    </location>
</feature>
<dbReference type="AlphaFoldDB" id="A0A8K0XQ66"/>